<protein>
    <submittedName>
        <fullName evidence="2">Putative zinc finger protein</fullName>
    </submittedName>
</protein>
<sequence length="74" mass="7991">LSRRPQTPRVPSCAGIAALVSLERKPSSRMLGYTAGIPPWIVASAESFAGRAKRCERTAPPATHTLRTRLPLPL</sequence>
<accession>S4PSJ0</accession>
<reference evidence="2" key="1">
    <citation type="journal article" date="2013" name="BMC Genomics">
        <title>Unscrambling butterfly oogenesis.</title>
        <authorList>
            <person name="Carter J.M."/>
            <person name="Baker S.C."/>
            <person name="Pink R."/>
            <person name="Carter D.R."/>
            <person name="Collins A."/>
            <person name="Tomlin J."/>
            <person name="Gibbs M."/>
            <person name="Breuker C.J."/>
        </authorList>
    </citation>
    <scope>NUCLEOTIDE SEQUENCE</scope>
    <source>
        <tissue evidence="2">Ovary</tissue>
    </source>
</reference>
<organism evidence="2">
    <name type="scientific">Pararge aegeria</name>
    <name type="common">speckled wood butterfly</name>
    <dbReference type="NCBI Taxonomy" id="116150"/>
    <lineage>
        <taxon>Eukaryota</taxon>
        <taxon>Metazoa</taxon>
        <taxon>Ecdysozoa</taxon>
        <taxon>Arthropoda</taxon>
        <taxon>Hexapoda</taxon>
        <taxon>Insecta</taxon>
        <taxon>Pterygota</taxon>
        <taxon>Neoptera</taxon>
        <taxon>Endopterygota</taxon>
        <taxon>Lepidoptera</taxon>
        <taxon>Glossata</taxon>
        <taxon>Ditrysia</taxon>
        <taxon>Papilionoidea</taxon>
        <taxon>Nymphalidae</taxon>
        <taxon>Satyrinae</taxon>
        <taxon>Satyrini</taxon>
        <taxon>Parargina</taxon>
        <taxon>Pararge</taxon>
    </lineage>
</organism>
<evidence type="ECO:0000313" key="2">
    <source>
        <dbReference type="EMBL" id="JAA78857.1"/>
    </source>
</evidence>
<feature type="region of interest" description="Disordered" evidence="1">
    <location>
        <begin position="53"/>
        <end position="74"/>
    </location>
</feature>
<dbReference type="EMBL" id="GAIX01013703">
    <property type="protein sequence ID" value="JAA78857.1"/>
    <property type="molecule type" value="Transcribed_RNA"/>
</dbReference>
<dbReference type="AlphaFoldDB" id="S4PSJ0"/>
<evidence type="ECO:0000256" key="1">
    <source>
        <dbReference type="SAM" id="MobiDB-lite"/>
    </source>
</evidence>
<name>S4PSJ0_9NEOP</name>
<reference evidence="2" key="2">
    <citation type="submission" date="2013-05" db="EMBL/GenBank/DDBJ databases">
        <authorList>
            <person name="Carter J.-M."/>
            <person name="Baker S.C."/>
            <person name="Pink R."/>
            <person name="Carter D.R.F."/>
            <person name="Collins A."/>
            <person name="Tomlin J."/>
            <person name="Gibbs M."/>
            <person name="Breuker C.J."/>
        </authorList>
    </citation>
    <scope>NUCLEOTIDE SEQUENCE</scope>
    <source>
        <tissue evidence="2">Ovary</tissue>
    </source>
</reference>
<feature type="non-terminal residue" evidence="2">
    <location>
        <position position="74"/>
    </location>
</feature>
<feature type="non-terminal residue" evidence="2">
    <location>
        <position position="1"/>
    </location>
</feature>
<proteinExistence type="predicted"/>